<dbReference type="InterPro" id="IPR013893">
    <property type="entry name" value="RNase_P_Rpp40"/>
</dbReference>
<dbReference type="EnsemblMetazoa" id="AFAF021562-RA">
    <property type="protein sequence ID" value="AFAF021562-PA"/>
    <property type="gene ID" value="AFAF021562"/>
</dbReference>
<dbReference type="GO" id="GO:0001682">
    <property type="term" value="P:tRNA 5'-leader removal"/>
    <property type="evidence" value="ECO:0007669"/>
    <property type="project" value="InterPro"/>
</dbReference>
<dbReference type="PANTHER" id="PTHR15396">
    <property type="entry name" value="RIBONUCLEASE P PROTEIN SUBUNIT P40"/>
    <property type="match status" value="1"/>
</dbReference>
<dbReference type="VEuPathDB" id="VectorBase:AFAF021562"/>
<name>A0A182R1F7_9DIPT</name>
<keyword evidence="2" id="KW-1185">Reference proteome</keyword>
<protein>
    <submittedName>
        <fullName evidence="1">Uncharacterized protein</fullName>
    </submittedName>
</protein>
<dbReference type="GO" id="GO:0004526">
    <property type="term" value="F:ribonuclease P activity"/>
    <property type="evidence" value="ECO:0007669"/>
    <property type="project" value="TreeGrafter"/>
</dbReference>
<sequence length="369" mass="41366">MLCPELWSFPVPTYKVTKSENATRQVGRIRKITDAQQLNSSVSIVIPGNEPLCLQGLEEDLSVDTCTIYRVHRLPVLQLLAKPFVEAFVKRGKLYAISINTSLETDDTASISAAGMLTMSIMRETYERIEGTLSSQVRTRKGDKHVVKLDLKSPDVREQIKNTTLAFDMLLRWIPPDNEGGNFDGDSSARVSSSSIEKYLQNQCSLKVELIPAGCQKVLRHDESIPVLRSATSKADSNETYCTQEELLEYIGLLVLDCDTVGTEYINSYTIEGCQRPTETLSILHRRGLITADEIKCCILRLVELVNQQISSGTLPWVALHVQGFPNEPRMDSGRQRECGVYWNHDSAYTAIITCDELVQWSKVFGCHT</sequence>
<dbReference type="GO" id="GO:0000447">
    <property type="term" value="P:endonucleolytic cleavage in ITS1 to separate SSU-rRNA from 5.8S rRNA and LSU-rRNA from tricistronic rRNA transcript (SSU-rRNA, 5.8S rRNA, LSU-rRNA)"/>
    <property type="evidence" value="ECO:0007669"/>
    <property type="project" value="TreeGrafter"/>
</dbReference>
<evidence type="ECO:0000313" key="2">
    <source>
        <dbReference type="Proteomes" id="UP000075886"/>
    </source>
</evidence>
<reference evidence="1" key="2">
    <citation type="submission" date="2020-05" db="UniProtKB">
        <authorList>
            <consortium name="EnsemblMetazoa"/>
        </authorList>
    </citation>
    <scope>IDENTIFICATION</scope>
    <source>
        <strain evidence="1">FAR1</strain>
    </source>
</reference>
<dbReference type="PANTHER" id="PTHR15396:SF1">
    <property type="entry name" value="RIBONUCLEASE P PROTEIN SUBUNIT P40"/>
    <property type="match status" value="1"/>
</dbReference>
<dbReference type="GO" id="GO:0030681">
    <property type="term" value="C:multimeric ribonuclease P complex"/>
    <property type="evidence" value="ECO:0007669"/>
    <property type="project" value="TreeGrafter"/>
</dbReference>
<dbReference type="EMBL" id="AXCN02002234">
    <property type="status" value="NOT_ANNOTATED_CDS"/>
    <property type="molecule type" value="Genomic_DNA"/>
</dbReference>
<dbReference type="Pfam" id="PF08584">
    <property type="entry name" value="Ribonuc_P_40"/>
    <property type="match status" value="1"/>
</dbReference>
<dbReference type="AlphaFoldDB" id="A0A182R1F7"/>
<organism evidence="1 2">
    <name type="scientific">Anopheles farauti</name>
    <dbReference type="NCBI Taxonomy" id="69004"/>
    <lineage>
        <taxon>Eukaryota</taxon>
        <taxon>Metazoa</taxon>
        <taxon>Ecdysozoa</taxon>
        <taxon>Arthropoda</taxon>
        <taxon>Hexapoda</taxon>
        <taxon>Insecta</taxon>
        <taxon>Pterygota</taxon>
        <taxon>Neoptera</taxon>
        <taxon>Endopterygota</taxon>
        <taxon>Diptera</taxon>
        <taxon>Nematocera</taxon>
        <taxon>Culicoidea</taxon>
        <taxon>Culicidae</taxon>
        <taxon>Anophelinae</taxon>
        <taxon>Anopheles</taxon>
    </lineage>
</organism>
<dbReference type="STRING" id="69004.A0A182R1F7"/>
<reference evidence="2" key="1">
    <citation type="submission" date="2014-01" db="EMBL/GenBank/DDBJ databases">
        <title>The Genome Sequence of Anopheles farauti FAR1 (V2).</title>
        <authorList>
            <consortium name="The Broad Institute Genomics Platform"/>
            <person name="Neafsey D.E."/>
            <person name="Besansky N."/>
            <person name="Howell P."/>
            <person name="Walton C."/>
            <person name="Young S.K."/>
            <person name="Zeng Q."/>
            <person name="Gargeya S."/>
            <person name="Fitzgerald M."/>
            <person name="Haas B."/>
            <person name="Abouelleil A."/>
            <person name="Allen A.W."/>
            <person name="Alvarado L."/>
            <person name="Arachchi H.M."/>
            <person name="Berlin A.M."/>
            <person name="Chapman S.B."/>
            <person name="Gainer-Dewar J."/>
            <person name="Goldberg J."/>
            <person name="Griggs A."/>
            <person name="Gujja S."/>
            <person name="Hansen M."/>
            <person name="Howarth C."/>
            <person name="Imamovic A."/>
            <person name="Ireland A."/>
            <person name="Larimer J."/>
            <person name="McCowan C."/>
            <person name="Murphy C."/>
            <person name="Pearson M."/>
            <person name="Poon T.W."/>
            <person name="Priest M."/>
            <person name="Roberts A."/>
            <person name="Saif S."/>
            <person name="Shea T."/>
            <person name="Sisk P."/>
            <person name="Sykes S."/>
            <person name="Wortman J."/>
            <person name="Nusbaum C."/>
            <person name="Birren B."/>
        </authorList>
    </citation>
    <scope>NUCLEOTIDE SEQUENCE [LARGE SCALE GENOMIC DNA]</scope>
    <source>
        <strain evidence="2">FAR1</strain>
    </source>
</reference>
<dbReference type="GO" id="GO:0000171">
    <property type="term" value="F:ribonuclease MRP activity"/>
    <property type="evidence" value="ECO:0007669"/>
    <property type="project" value="TreeGrafter"/>
</dbReference>
<dbReference type="Proteomes" id="UP000075886">
    <property type="component" value="Unassembled WGS sequence"/>
</dbReference>
<accession>A0A182R1F7</accession>
<dbReference type="GO" id="GO:0000172">
    <property type="term" value="C:ribonuclease MRP complex"/>
    <property type="evidence" value="ECO:0007669"/>
    <property type="project" value="TreeGrafter"/>
</dbReference>
<evidence type="ECO:0000313" key="1">
    <source>
        <dbReference type="EnsemblMetazoa" id="AFAF021562-PA"/>
    </source>
</evidence>
<proteinExistence type="predicted"/>